<dbReference type="OrthoDB" id="240809at2"/>
<dbReference type="Gene3D" id="2.120.10.30">
    <property type="entry name" value="TolB, C-terminal domain"/>
    <property type="match status" value="1"/>
</dbReference>
<evidence type="ECO:0000313" key="2">
    <source>
        <dbReference type="Proteomes" id="UP000308707"/>
    </source>
</evidence>
<reference evidence="1 2" key="1">
    <citation type="submission" date="2019-04" db="EMBL/GenBank/DDBJ databases">
        <title>Reference strain of H23.</title>
        <authorList>
            <person name="Luo X."/>
        </authorList>
    </citation>
    <scope>NUCLEOTIDE SEQUENCE [LARGE SCALE GENOMIC DNA]</scope>
    <source>
        <strain evidence="1 2">H23</strain>
    </source>
</reference>
<gene>
    <name evidence="1" type="ORF">FCE95_09705</name>
</gene>
<organism evidence="1 2">
    <name type="scientific">Luteimonas gilva</name>
    <dbReference type="NCBI Taxonomy" id="2572684"/>
    <lineage>
        <taxon>Bacteria</taxon>
        <taxon>Pseudomonadati</taxon>
        <taxon>Pseudomonadota</taxon>
        <taxon>Gammaproteobacteria</taxon>
        <taxon>Lysobacterales</taxon>
        <taxon>Lysobacteraceae</taxon>
        <taxon>Luteimonas</taxon>
    </lineage>
</organism>
<comment type="caution">
    <text evidence="1">The sequence shown here is derived from an EMBL/GenBank/DDBJ whole genome shotgun (WGS) entry which is preliminary data.</text>
</comment>
<dbReference type="InterPro" id="IPR011659">
    <property type="entry name" value="WD40"/>
</dbReference>
<dbReference type="SUPFAM" id="SSF82171">
    <property type="entry name" value="DPP6 N-terminal domain-like"/>
    <property type="match status" value="1"/>
</dbReference>
<proteinExistence type="predicted"/>
<dbReference type="AlphaFoldDB" id="A0A4V5ZPU4"/>
<dbReference type="Proteomes" id="UP000308707">
    <property type="component" value="Unassembled WGS sequence"/>
</dbReference>
<sequence length="370" mass="39745">MGNRAVSAGAARVRPLRCLVRRIPAHLRAVRKDAQMTKRPVAWRLLPLVAFAGAASSNDDSGAASAPVVFAPGIVSGPAHDSAPTFTPDGDTLYFQRSSNEGATILETHRSAEGWSKPQVAPFSGVWSDMEASLAPDGSFLIFVSNRPAHAGGKPIDAEYQGRRRPGQGGNLWRADRVGDGWGEPWRLPDAVNRSDSTFATSIAADGSVYFMQPLGAGGKFRLYRSRFDRGGYQPPEPLAFSDGNTNDVDPAVAPDQSYLVFASSRAPAKGMDLFVVLRGADGTWGTPRHMGDIVNAEGSDAEPRLGPDRCTLYFSSERTQPVAYPRDRAQAERDLARIQAWDNGQYNIWRTSLAGWVPACGAEKTAGAG</sequence>
<keyword evidence="2" id="KW-1185">Reference proteome</keyword>
<dbReference type="EMBL" id="SZUA01000002">
    <property type="protein sequence ID" value="TKR30393.1"/>
    <property type="molecule type" value="Genomic_DNA"/>
</dbReference>
<dbReference type="Pfam" id="PF07676">
    <property type="entry name" value="PD40"/>
    <property type="match status" value="4"/>
</dbReference>
<dbReference type="InterPro" id="IPR011042">
    <property type="entry name" value="6-blade_b-propeller_TolB-like"/>
</dbReference>
<evidence type="ECO:0000313" key="1">
    <source>
        <dbReference type="EMBL" id="TKR30393.1"/>
    </source>
</evidence>
<protein>
    <submittedName>
        <fullName evidence="1">Uncharacterized protein</fullName>
    </submittedName>
</protein>
<accession>A0A4V5ZPU4</accession>
<name>A0A4V5ZPU4_9GAMM</name>